<evidence type="ECO:0000256" key="2">
    <source>
        <dbReference type="ARBA" id="ARBA00022670"/>
    </source>
</evidence>
<dbReference type="AlphaFoldDB" id="A0A0G4P9N9"/>
<feature type="transmembrane region" description="Helical" evidence="8">
    <location>
        <begin position="59"/>
        <end position="78"/>
    </location>
</feature>
<dbReference type="SUPFAM" id="SSF55486">
    <property type="entry name" value="Metalloproteases ('zincins'), catalytic domain"/>
    <property type="match status" value="1"/>
</dbReference>
<evidence type="ECO:0000256" key="5">
    <source>
        <dbReference type="ARBA" id="ARBA00022833"/>
    </source>
</evidence>
<keyword evidence="11" id="KW-1185">Reference proteome</keyword>
<dbReference type="EMBL" id="HG793141">
    <property type="protein sequence ID" value="CRL22994.1"/>
    <property type="molecule type" value="Genomic_DNA"/>
</dbReference>
<sequence>MSDNTRLLPNKSHDERPRKPYNVYYTIPYYKLFFYSYTFIGSFTFAWITDYLPIVGKACLWIGFAITCGLLIAIHPLICTERIRIDETGNPVRVRRPLIGFKRYEVALDVDGINNGLYDAMDGNTDLRLHDGCRYGGFNPQSKDQGAGFCVYNKLSKPNQTRMSLPQSLPRVPTTEEIVPAMHRIINEYNTIRALILETTTPTTATFNNVMLPLAQVENSVQGELGMIDMLQYGSPSLATQGAFDEARKLYLNASALWTADEKFFGLLQAAREKPDFQTLDAESQHLLEKELLEYKHAGHGILGHMELEEYQKSKMEISDLERKFQQNLSREAGGVWFTLEELDGVPADELAKWNNGLEKEELTSERHQQKKKFVPFANGGTLAVLTHAHSPETRKTMFLADNLKLKENKPLFEEIIKRRAQQAQFLKYTTHAEFRIERRMAKTTEWVEGFLGQLRTTLCPRGRDEISVLQHRRLEDLRARGQYSDEQVKLGFPLWEKRYYERLVEREFEIDQLKISEFFPLERTATNMLDIFASLLGLRFDSIPAERLTGDVIWHDTVRGFSVWDTKDDEFIGYLYFDLLWRENKYRGNQSVNIQCGYIRPDGSRQYPSTILMCSFPSSTPTSCALLKHHQVVTLFHEMGHGIHDLLARTKYIRFHGYRLPPDFGEMPSVMLENWCWIKDVLEGLSCHYTTLDENYLAEWRKQHPSEPDPPTKIPEGLVQNLVKHRYFNRGLYHLYQLSTSIFDLQIHSLSTDTEIADLDIQKMWYDLREEIEGMDFSECRDGFAFGTFSHLTAGYDVCYYAYLCCTAMAHDLFLSVFSHDPYNKDTWEKYRRGVLEHGGREKNLLGMLERFLGRPPNMNALVEGIARAESQG</sequence>
<dbReference type="GO" id="GO:0006518">
    <property type="term" value="P:peptide metabolic process"/>
    <property type="evidence" value="ECO:0007669"/>
    <property type="project" value="TreeGrafter"/>
</dbReference>
<evidence type="ECO:0000256" key="4">
    <source>
        <dbReference type="ARBA" id="ARBA00022801"/>
    </source>
</evidence>
<dbReference type="GO" id="GO:0006508">
    <property type="term" value="P:proteolysis"/>
    <property type="evidence" value="ECO:0007669"/>
    <property type="project" value="UniProtKB-KW"/>
</dbReference>
<dbReference type="Proteomes" id="UP000053732">
    <property type="component" value="Unassembled WGS sequence"/>
</dbReference>
<dbReference type="GO" id="GO:0005758">
    <property type="term" value="C:mitochondrial intermembrane space"/>
    <property type="evidence" value="ECO:0007669"/>
    <property type="project" value="TreeGrafter"/>
</dbReference>
<dbReference type="STRING" id="1429867.A0A0G4P9N9"/>
<keyword evidence="8" id="KW-0472">Membrane</keyword>
<evidence type="ECO:0000256" key="7">
    <source>
        <dbReference type="RuleBase" id="RU003435"/>
    </source>
</evidence>
<dbReference type="InterPro" id="IPR045090">
    <property type="entry name" value="Pept_M3A_M3B"/>
</dbReference>
<comment type="cofactor">
    <cofactor evidence="7">
        <name>Zn(2+)</name>
        <dbReference type="ChEBI" id="CHEBI:29105"/>
    </cofactor>
    <text evidence="7">Binds 1 zinc ion.</text>
</comment>
<reference evidence="10 11" key="1">
    <citation type="journal article" date="2014" name="Nat. Commun.">
        <title>Multiple recent horizontal transfers of a large genomic region in cheese making fungi.</title>
        <authorList>
            <person name="Cheeseman K."/>
            <person name="Ropars J."/>
            <person name="Renault P."/>
            <person name="Dupont J."/>
            <person name="Gouzy J."/>
            <person name="Branca A."/>
            <person name="Abraham A.L."/>
            <person name="Ceppi M."/>
            <person name="Conseiller E."/>
            <person name="Debuchy R."/>
            <person name="Malagnac F."/>
            <person name="Goarin A."/>
            <person name="Silar P."/>
            <person name="Lacoste S."/>
            <person name="Sallet E."/>
            <person name="Bensimon A."/>
            <person name="Giraud T."/>
            <person name="Brygoo Y."/>
        </authorList>
    </citation>
    <scope>NUCLEOTIDE SEQUENCE [LARGE SCALE GENOMIC DNA]</scope>
    <source>
        <strain evidence="11">FM 013</strain>
    </source>
</reference>
<dbReference type="GO" id="GO:0046872">
    <property type="term" value="F:metal ion binding"/>
    <property type="evidence" value="ECO:0007669"/>
    <property type="project" value="UniProtKB-UniRule"/>
</dbReference>
<evidence type="ECO:0000313" key="11">
    <source>
        <dbReference type="Proteomes" id="UP000053732"/>
    </source>
</evidence>
<evidence type="ECO:0000313" key="10">
    <source>
        <dbReference type="EMBL" id="CRL22994.1"/>
    </source>
</evidence>
<dbReference type="InterPro" id="IPR024079">
    <property type="entry name" value="MetalloPept_cat_dom_sf"/>
</dbReference>
<name>A0A0G4P9N9_PENC3</name>
<keyword evidence="5 7" id="KW-0862">Zinc</keyword>
<dbReference type="Pfam" id="PF01432">
    <property type="entry name" value="Peptidase_M3"/>
    <property type="match status" value="1"/>
</dbReference>
<evidence type="ECO:0000256" key="1">
    <source>
        <dbReference type="ARBA" id="ARBA00006040"/>
    </source>
</evidence>
<accession>A0A0G4P9N9</accession>
<organism evidence="10 11">
    <name type="scientific">Penicillium camemberti (strain FM 013)</name>
    <dbReference type="NCBI Taxonomy" id="1429867"/>
    <lineage>
        <taxon>Eukaryota</taxon>
        <taxon>Fungi</taxon>
        <taxon>Dikarya</taxon>
        <taxon>Ascomycota</taxon>
        <taxon>Pezizomycotina</taxon>
        <taxon>Eurotiomycetes</taxon>
        <taxon>Eurotiomycetidae</taxon>
        <taxon>Eurotiales</taxon>
        <taxon>Aspergillaceae</taxon>
        <taxon>Penicillium</taxon>
    </lineage>
</organism>
<dbReference type="CDD" id="cd06455">
    <property type="entry name" value="M3A_TOP"/>
    <property type="match status" value="1"/>
</dbReference>
<evidence type="ECO:0000256" key="6">
    <source>
        <dbReference type="ARBA" id="ARBA00023049"/>
    </source>
</evidence>
<proteinExistence type="inferred from homology"/>
<dbReference type="Gene3D" id="1.20.1050.40">
    <property type="entry name" value="Endopeptidase. Chain P, domain 1"/>
    <property type="match status" value="1"/>
</dbReference>
<keyword evidence="6 7" id="KW-0482">Metalloprotease</keyword>
<evidence type="ECO:0000256" key="3">
    <source>
        <dbReference type="ARBA" id="ARBA00022723"/>
    </source>
</evidence>
<dbReference type="InterPro" id="IPR024080">
    <property type="entry name" value="Neurolysin/TOP_N"/>
</dbReference>
<dbReference type="PANTHER" id="PTHR11804">
    <property type="entry name" value="PROTEASE M3 THIMET OLIGOPEPTIDASE-RELATED"/>
    <property type="match status" value="1"/>
</dbReference>
<comment type="similarity">
    <text evidence="1 7">Belongs to the peptidase M3 family.</text>
</comment>
<dbReference type="PANTHER" id="PTHR11804:SF84">
    <property type="entry name" value="SACCHAROLYSIN"/>
    <property type="match status" value="1"/>
</dbReference>
<dbReference type="Gene3D" id="1.10.1370.10">
    <property type="entry name" value="Neurolysin, domain 3"/>
    <property type="match status" value="1"/>
</dbReference>
<dbReference type="GO" id="GO:0004222">
    <property type="term" value="F:metalloendopeptidase activity"/>
    <property type="evidence" value="ECO:0007669"/>
    <property type="project" value="InterPro"/>
</dbReference>
<dbReference type="InterPro" id="IPR001567">
    <property type="entry name" value="Pept_M3A_M3B_dom"/>
</dbReference>
<keyword evidence="3 7" id="KW-0479">Metal-binding</keyword>
<dbReference type="InterPro" id="IPR024077">
    <property type="entry name" value="Neurolysin/TOP_dom2"/>
</dbReference>
<keyword evidence="8" id="KW-1133">Transmembrane helix</keyword>
<evidence type="ECO:0000256" key="8">
    <source>
        <dbReference type="SAM" id="Phobius"/>
    </source>
</evidence>
<keyword evidence="2 7" id="KW-0645">Protease</keyword>
<keyword evidence="8" id="KW-0812">Transmembrane</keyword>
<gene>
    <name evidence="10" type="ORF">PCAMFM013_S008g000423</name>
</gene>
<feature type="transmembrane region" description="Helical" evidence="8">
    <location>
        <begin position="32"/>
        <end position="52"/>
    </location>
</feature>
<feature type="domain" description="Peptidase M3A/M3B catalytic" evidence="9">
    <location>
        <begin position="385"/>
        <end position="867"/>
    </location>
</feature>
<protein>
    <submittedName>
        <fullName evidence="10">Peptidase M3A/M3B, thimet/oligopeptidase F</fullName>
    </submittedName>
</protein>
<evidence type="ECO:0000259" key="9">
    <source>
        <dbReference type="Pfam" id="PF01432"/>
    </source>
</evidence>
<keyword evidence="4 7" id="KW-0378">Hydrolase</keyword>
<dbReference type="Gene3D" id="3.40.390.10">
    <property type="entry name" value="Collagenase (Catalytic Domain)"/>
    <property type="match status" value="1"/>
</dbReference>